<keyword evidence="1" id="KW-0732">Signal</keyword>
<evidence type="ECO:0000259" key="2">
    <source>
        <dbReference type="Pfam" id="PF01738"/>
    </source>
</evidence>
<evidence type="ECO:0000313" key="4">
    <source>
        <dbReference type="Proteomes" id="UP000078142"/>
    </source>
</evidence>
<feature type="signal peptide" evidence="1">
    <location>
        <begin position="1"/>
        <end position="20"/>
    </location>
</feature>
<dbReference type="GeneID" id="93490568"/>
<dbReference type="InterPro" id="IPR002925">
    <property type="entry name" value="Dienelactn_hydro"/>
</dbReference>
<sequence>MRLFLALALALLAASSLANAAIKTQEIPYQSADGTRLIGYYAYDDAIKGKRPGVVVVHEWWGLNDYAKRRARDLAELGYSALAIDMYGEGKNTEHPKDAMAFMQAATQDAAASSKRFEAGLNLLKQQPQTDVNKIAAIGYCFGGGVVLNAARQGEPLAGVVSFHGALATTTPATPGSVKAKVLVEHGALDSMVTANNVTAFKAEMDKAGADYTFVSLDGAKHGFTNPDADRLSHGEHGGPDIGYNKAADEKSWADMKAFFQKIFG</sequence>
<dbReference type="SUPFAM" id="SSF53474">
    <property type="entry name" value="alpha/beta-Hydrolases"/>
    <property type="match status" value="1"/>
</dbReference>
<name>A0AAC9FYC7_9PSED</name>
<protein>
    <submittedName>
        <fullName evidence="3">Dienelactone hydrolase</fullName>
    </submittedName>
</protein>
<proteinExistence type="predicted"/>
<keyword evidence="3" id="KW-0378">Hydrolase</keyword>
<dbReference type="PANTHER" id="PTHR22946:SF0">
    <property type="entry name" value="DIENELACTONE HYDROLASE DOMAIN-CONTAINING PROTEIN"/>
    <property type="match status" value="1"/>
</dbReference>
<dbReference type="InterPro" id="IPR029058">
    <property type="entry name" value="AB_hydrolase_fold"/>
</dbReference>
<dbReference type="RefSeq" id="WP_064588753.1">
    <property type="nucleotide sequence ID" value="NZ_CP015852.1"/>
</dbReference>
<evidence type="ECO:0000313" key="3">
    <source>
        <dbReference type="EMBL" id="ANH99492.1"/>
    </source>
</evidence>
<dbReference type="PANTHER" id="PTHR22946">
    <property type="entry name" value="DIENELACTONE HYDROLASE DOMAIN-CONTAINING PROTEIN-RELATED"/>
    <property type="match status" value="1"/>
</dbReference>
<dbReference type="EMBL" id="CP015852">
    <property type="protein sequence ID" value="ANH99492.1"/>
    <property type="molecule type" value="Genomic_DNA"/>
</dbReference>
<accession>A0AAC9FYC7</accession>
<dbReference type="Gene3D" id="3.40.50.1820">
    <property type="entry name" value="alpha/beta hydrolase"/>
    <property type="match status" value="1"/>
</dbReference>
<reference evidence="3 4" key="1">
    <citation type="submission" date="2016-05" db="EMBL/GenBank/DDBJ databases">
        <authorList>
            <person name="Wang S."/>
            <person name="Zhu B."/>
        </authorList>
    </citation>
    <scope>NUCLEOTIDE SEQUENCE [LARGE SCALE GENOMIC DNA]</scope>
    <source>
        <strain evidence="3 4">CRS05-R5</strain>
    </source>
</reference>
<dbReference type="AlphaFoldDB" id="A0AAC9FYC7"/>
<feature type="chain" id="PRO_5041990182" evidence="1">
    <location>
        <begin position="21"/>
        <end position="265"/>
    </location>
</feature>
<gene>
    <name evidence="3" type="ORF">A8L59_19440</name>
</gene>
<organism evidence="3 4">
    <name type="scientific">Pseudomonas koreensis</name>
    <dbReference type="NCBI Taxonomy" id="198620"/>
    <lineage>
        <taxon>Bacteria</taxon>
        <taxon>Pseudomonadati</taxon>
        <taxon>Pseudomonadota</taxon>
        <taxon>Gammaproteobacteria</taxon>
        <taxon>Pseudomonadales</taxon>
        <taxon>Pseudomonadaceae</taxon>
        <taxon>Pseudomonas</taxon>
    </lineage>
</organism>
<dbReference type="Pfam" id="PF01738">
    <property type="entry name" value="DLH"/>
    <property type="match status" value="1"/>
</dbReference>
<dbReference type="GO" id="GO:0016787">
    <property type="term" value="F:hydrolase activity"/>
    <property type="evidence" value="ECO:0007669"/>
    <property type="project" value="UniProtKB-KW"/>
</dbReference>
<dbReference type="InterPro" id="IPR050261">
    <property type="entry name" value="FrsA_esterase"/>
</dbReference>
<dbReference type="Proteomes" id="UP000078142">
    <property type="component" value="Chromosome"/>
</dbReference>
<evidence type="ECO:0000256" key="1">
    <source>
        <dbReference type="SAM" id="SignalP"/>
    </source>
</evidence>
<feature type="domain" description="Dienelactone hydrolase" evidence="2">
    <location>
        <begin position="44"/>
        <end position="263"/>
    </location>
</feature>